<feature type="signal peptide" evidence="1">
    <location>
        <begin position="1"/>
        <end position="21"/>
    </location>
</feature>
<evidence type="ECO:0000256" key="1">
    <source>
        <dbReference type="SAM" id="SignalP"/>
    </source>
</evidence>
<keyword evidence="3" id="KW-1185">Reference proteome</keyword>
<proteinExistence type="predicted"/>
<dbReference type="OrthoDB" id="3928002at2759"/>
<sequence>MVLGLLTAIAACPAIIGTTEAVRSGQNKNAKEKHRGQKTNLVASCVKTSSQSAQINGGMVVLKNHKLYIQKTQDLDVPLEDDLELEEPAGHPFTGYYLPHPQHNWGWQGEGLVSTIGPGPPQLNWIYVDKDTNEVKYGNKIEVGDHIVGPWNCTKIDRRVTFEGWEGFLAVKEKPDTWALYFDREDDGLKGKVSKRRVLEVELSRKEMKKGKEDAGVKGA</sequence>
<dbReference type="PANTHER" id="PTHR38049:SF2">
    <property type="entry name" value="RICIN B LECTIN DOMAIN-CONTAINING PROTEIN"/>
    <property type="match status" value="1"/>
</dbReference>
<accession>A0A8H3EJ79</accession>
<dbReference type="Proteomes" id="UP000664203">
    <property type="component" value="Unassembled WGS sequence"/>
</dbReference>
<dbReference type="AlphaFoldDB" id="A0A8H3EJ79"/>
<evidence type="ECO:0000313" key="3">
    <source>
        <dbReference type="Proteomes" id="UP000664203"/>
    </source>
</evidence>
<dbReference type="PANTHER" id="PTHR38049">
    <property type="entry name" value="RICIN B LECTIN DOMAIN-CONTAINING PROTEIN"/>
    <property type="match status" value="1"/>
</dbReference>
<dbReference type="EMBL" id="CAJPDR010000018">
    <property type="protein sequence ID" value="CAF9906762.1"/>
    <property type="molecule type" value="Genomic_DNA"/>
</dbReference>
<reference evidence="2" key="1">
    <citation type="submission" date="2021-03" db="EMBL/GenBank/DDBJ databases">
        <authorList>
            <person name="Tagirdzhanova G."/>
        </authorList>
    </citation>
    <scope>NUCLEOTIDE SEQUENCE</scope>
</reference>
<gene>
    <name evidence="2" type="ORF">ALECFALPRED_002635</name>
</gene>
<keyword evidence="1" id="KW-0732">Signal</keyword>
<feature type="chain" id="PRO_5034053408" evidence="1">
    <location>
        <begin position="22"/>
        <end position="220"/>
    </location>
</feature>
<protein>
    <submittedName>
        <fullName evidence="2">Uncharacterized protein</fullName>
    </submittedName>
</protein>
<evidence type="ECO:0000313" key="2">
    <source>
        <dbReference type="EMBL" id="CAF9906762.1"/>
    </source>
</evidence>
<name>A0A8H3EJ79_9LECA</name>
<organism evidence="2 3">
    <name type="scientific">Alectoria fallacina</name>
    <dbReference type="NCBI Taxonomy" id="1903189"/>
    <lineage>
        <taxon>Eukaryota</taxon>
        <taxon>Fungi</taxon>
        <taxon>Dikarya</taxon>
        <taxon>Ascomycota</taxon>
        <taxon>Pezizomycotina</taxon>
        <taxon>Lecanoromycetes</taxon>
        <taxon>OSLEUM clade</taxon>
        <taxon>Lecanoromycetidae</taxon>
        <taxon>Lecanorales</taxon>
        <taxon>Lecanorineae</taxon>
        <taxon>Parmeliaceae</taxon>
        <taxon>Alectoria</taxon>
    </lineage>
</organism>
<comment type="caution">
    <text evidence="2">The sequence shown here is derived from an EMBL/GenBank/DDBJ whole genome shotgun (WGS) entry which is preliminary data.</text>
</comment>